<sequence length="378" mass="41260">MHNKYVYGHHPKRVSKGAMMLVTVSLLLVIASLVTVHTGRVKSLEHKILLNSQNQALSSAAAQGGLAHGMSLMQSDVTWQGDEHSITFSNNARAIVSAQFNPFQRNGLNTHWASIKSAGLSADGQSQHQVSEQVLRYPFLHIIPPVPLISAVDIPTDLHFVLGANPNAGGNGVPVSIWTDKTLSAIDVNSRTCALQIFDENRCAFDMYSNNVNLGIDTLQEHEGFPTDALEYLFNIPAPDWHILKSEVSLIATNCEPLTIVDTRIIWVQGECRLEIGQQIGSIDTPVMLILADSALLMPGDSQIFGLVIYLSTQSPPTEQRIAMAASAQLNGALVLLAPVDAALSQLAVRYHYEVLTQLHQDADMQRIGKVSGSWRDF</sequence>
<proteinExistence type="predicted"/>
<evidence type="ECO:0008006" key="3">
    <source>
        <dbReference type="Google" id="ProtNLM"/>
    </source>
</evidence>
<name>A0ABU9SU90_9ALTE</name>
<protein>
    <recommendedName>
        <fullName evidence="3">Type 4 fimbrial biogenesis protein PilX N-terminal domain-containing protein</fullName>
    </recommendedName>
</protein>
<comment type="caution">
    <text evidence="1">The sequence shown here is derived from an EMBL/GenBank/DDBJ whole genome shotgun (WGS) entry which is preliminary data.</text>
</comment>
<dbReference type="Proteomes" id="UP001461163">
    <property type="component" value="Unassembled WGS sequence"/>
</dbReference>
<evidence type="ECO:0000313" key="2">
    <source>
        <dbReference type="Proteomes" id="UP001461163"/>
    </source>
</evidence>
<gene>
    <name evidence="1" type="ORF">WNY77_06490</name>
</gene>
<dbReference type="RefSeq" id="WP_342881235.1">
    <property type="nucleotide sequence ID" value="NZ_JBBMQS010000003.1"/>
</dbReference>
<reference evidence="1 2" key="1">
    <citation type="submission" date="2024-03" db="EMBL/GenBank/DDBJ databases">
        <title>Community enrichment and isolation of bacterial strains for fucoidan degradation.</title>
        <authorList>
            <person name="Sichert A."/>
        </authorList>
    </citation>
    <scope>NUCLEOTIDE SEQUENCE [LARGE SCALE GENOMIC DNA]</scope>
    <source>
        <strain evidence="1 2">AS12</strain>
    </source>
</reference>
<accession>A0ABU9SU90</accession>
<dbReference type="EMBL" id="JBBMQS010000003">
    <property type="protein sequence ID" value="MEM5497039.1"/>
    <property type="molecule type" value="Genomic_DNA"/>
</dbReference>
<organism evidence="1 2">
    <name type="scientific">Paraglaciecola mesophila</name>
    <dbReference type="NCBI Taxonomy" id="197222"/>
    <lineage>
        <taxon>Bacteria</taxon>
        <taxon>Pseudomonadati</taxon>
        <taxon>Pseudomonadota</taxon>
        <taxon>Gammaproteobacteria</taxon>
        <taxon>Alteromonadales</taxon>
        <taxon>Alteromonadaceae</taxon>
        <taxon>Paraglaciecola</taxon>
    </lineage>
</organism>
<keyword evidence="2" id="KW-1185">Reference proteome</keyword>
<evidence type="ECO:0000313" key="1">
    <source>
        <dbReference type="EMBL" id="MEM5497039.1"/>
    </source>
</evidence>